<dbReference type="InterPro" id="IPR032675">
    <property type="entry name" value="LRR_dom_sf"/>
</dbReference>
<organism evidence="1">
    <name type="scientific">Rhodnius neglectus</name>
    <dbReference type="NCBI Taxonomy" id="72488"/>
    <lineage>
        <taxon>Eukaryota</taxon>
        <taxon>Metazoa</taxon>
        <taxon>Ecdysozoa</taxon>
        <taxon>Arthropoda</taxon>
        <taxon>Hexapoda</taxon>
        <taxon>Insecta</taxon>
        <taxon>Pterygota</taxon>
        <taxon>Neoptera</taxon>
        <taxon>Paraneoptera</taxon>
        <taxon>Hemiptera</taxon>
        <taxon>Heteroptera</taxon>
        <taxon>Panheteroptera</taxon>
        <taxon>Cimicomorpha</taxon>
        <taxon>Reduviidae</taxon>
        <taxon>Triatominae</taxon>
        <taxon>Rhodnius</taxon>
    </lineage>
</organism>
<reference evidence="1" key="1">
    <citation type="journal article" date="2016" name="PLoS Negl. Trop. Dis.">
        <title>A Deep Insight into the Sialome of Rhodnius neglectus, a Vector of Chagas Disease.</title>
        <authorList>
            <person name="Santiago P.B."/>
            <person name="Assumpcao T.C."/>
            <person name="Araujo C.N."/>
            <person name="Bastos I.M."/>
            <person name="Neves D."/>
            <person name="Silva I.G."/>
            <person name="Charneau S."/>
            <person name="Queiroz R.M."/>
            <person name="Raiol T."/>
            <person name="Oliveira J.V."/>
            <person name="Sousa M.V."/>
            <person name="Calvo E."/>
            <person name="Ribeiro J.M."/>
            <person name="Santana J.M."/>
        </authorList>
    </citation>
    <scope>NUCLEOTIDE SEQUENCE</scope>
    <source>
        <tissue evidence="1">Salivary glands</tissue>
    </source>
</reference>
<evidence type="ECO:0000313" key="1">
    <source>
        <dbReference type="EMBL" id="JAI55360.1"/>
    </source>
</evidence>
<accession>A0A0N7Z987</accession>
<proteinExistence type="evidence at transcript level"/>
<sequence>MLIKCRYLRRVLPGTRNIFGALLPIFNRVSNSRIEAVGPDRACAEWLMRNGAYVRWHGQPTFVKHYNNLPLDEKDKTPYYIEEVDATDAAISHHGFPYFNGCNYITKIKFHNCWYFDDRSISQLSLLANSLCQLEITNCGEITEKGLATLTNLKRLDDLRLGNLNQVKDLTRSVAELQEALPQCSVHIIPTKGK</sequence>
<dbReference type="EMBL" id="GDKW01001235">
    <property type="protein sequence ID" value="JAI55360.1"/>
    <property type="molecule type" value="mRNA"/>
</dbReference>
<protein>
    <submittedName>
        <fullName evidence="1">Putative atp synthase subunit s mitochondrial</fullName>
    </submittedName>
</protein>
<name>A0A0N7Z987_9HEMI</name>
<dbReference type="Gene3D" id="3.80.10.10">
    <property type="entry name" value="Ribonuclease Inhibitor"/>
    <property type="match status" value="1"/>
</dbReference>
<dbReference type="SUPFAM" id="SSF52047">
    <property type="entry name" value="RNI-like"/>
    <property type="match status" value="1"/>
</dbReference>
<dbReference type="AlphaFoldDB" id="A0A0N7Z987"/>